<dbReference type="GO" id="GO:0009507">
    <property type="term" value="C:chloroplast"/>
    <property type="evidence" value="ECO:0007669"/>
    <property type="project" value="TreeGrafter"/>
</dbReference>
<organism evidence="1 2">
    <name type="scientific">Vanilla planifolia</name>
    <name type="common">Vanilla</name>
    <dbReference type="NCBI Taxonomy" id="51239"/>
    <lineage>
        <taxon>Eukaryota</taxon>
        <taxon>Viridiplantae</taxon>
        <taxon>Streptophyta</taxon>
        <taxon>Embryophyta</taxon>
        <taxon>Tracheophyta</taxon>
        <taxon>Spermatophyta</taxon>
        <taxon>Magnoliopsida</taxon>
        <taxon>Liliopsida</taxon>
        <taxon>Asparagales</taxon>
        <taxon>Orchidaceae</taxon>
        <taxon>Vanilloideae</taxon>
        <taxon>Vanilleae</taxon>
        <taxon>Vanilla</taxon>
    </lineage>
</organism>
<evidence type="ECO:0000313" key="2">
    <source>
        <dbReference type="Proteomes" id="UP000639772"/>
    </source>
</evidence>
<dbReference type="GO" id="GO:0006417">
    <property type="term" value="P:regulation of translation"/>
    <property type="evidence" value="ECO:0007669"/>
    <property type="project" value="TreeGrafter"/>
</dbReference>
<dbReference type="OrthoDB" id="541719at2759"/>
<dbReference type="GO" id="GO:0006397">
    <property type="term" value="P:mRNA processing"/>
    <property type="evidence" value="ECO:0007669"/>
    <property type="project" value="InterPro"/>
</dbReference>
<dbReference type="GO" id="GO:0003729">
    <property type="term" value="F:mRNA binding"/>
    <property type="evidence" value="ECO:0007669"/>
    <property type="project" value="InterPro"/>
</dbReference>
<dbReference type="Proteomes" id="UP000639772">
    <property type="component" value="Chromosome 1"/>
</dbReference>
<reference evidence="1 2" key="1">
    <citation type="journal article" date="2020" name="Nat. Food">
        <title>A phased Vanilla planifolia genome enables genetic improvement of flavour and production.</title>
        <authorList>
            <person name="Hasing T."/>
            <person name="Tang H."/>
            <person name="Brym M."/>
            <person name="Khazi F."/>
            <person name="Huang T."/>
            <person name="Chambers A.H."/>
        </authorList>
    </citation>
    <scope>NUCLEOTIDE SEQUENCE [LARGE SCALE GENOMIC DNA]</scope>
    <source>
        <tissue evidence="1">Leaf</tissue>
    </source>
</reference>
<dbReference type="Gene3D" id="1.25.40.10">
    <property type="entry name" value="Tetratricopeptide repeat domain"/>
    <property type="match status" value="1"/>
</dbReference>
<dbReference type="PANTHER" id="PTHR44917:SF1">
    <property type="entry name" value="PROTEIN HIGH CHLOROPHYLL FLUORESCENT 107"/>
    <property type="match status" value="1"/>
</dbReference>
<dbReference type="PANTHER" id="PTHR44917">
    <property type="entry name" value="PROTEIN HIGH CHLOROPHYLL FLUORESCENT 107"/>
    <property type="match status" value="1"/>
</dbReference>
<dbReference type="GO" id="GO:0003727">
    <property type="term" value="F:single-stranded RNA binding"/>
    <property type="evidence" value="ECO:0007669"/>
    <property type="project" value="TreeGrafter"/>
</dbReference>
<sequence length="220" mass="24739">MEWKEGNINTARELYKRALSINSTSESAARCLQAWGVLEHRAGNLSTARMLFRSSLNINSQSYVTWTTWAAFEEEQGNAERAEEIRSLYFQQRTEVVDDASWVMGFLDIIDPAIDSVKRLLNLGRSSSDSLSSQEILRRHQMSKGGSAAEKADSGETAYFPGNINGDDGFDLDSFIKDKLSLDVSKLNDNLEMFDSMKSSTIKKRYAWIRRENSGLPAMG</sequence>
<accession>A0A835SCG2</accession>
<comment type="caution">
    <text evidence="1">The sequence shown here is derived from an EMBL/GenBank/DDBJ whole genome shotgun (WGS) entry which is preliminary data.</text>
</comment>
<protein>
    <submittedName>
        <fullName evidence="1">Uncharacterized protein</fullName>
    </submittedName>
</protein>
<evidence type="ECO:0000313" key="1">
    <source>
        <dbReference type="EMBL" id="KAG0501642.1"/>
    </source>
</evidence>
<dbReference type="AlphaFoldDB" id="A0A835SCG2"/>
<proteinExistence type="predicted"/>
<dbReference type="InterPro" id="IPR011990">
    <property type="entry name" value="TPR-like_helical_dom_sf"/>
</dbReference>
<dbReference type="EMBL" id="JADCNM010000001">
    <property type="protein sequence ID" value="KAG0501642.1"/>
    <property type="molecule type" value="Genomic_DNA"/>
</dbReference>
<gene>
    <name evidence="1" type="ORF">HPP92_001714</name>
</gene>
<name>A0A835SCG2_VANPL</name>
<dbReference type="InterPro" id="IPR044624">
    <property type="entry name" value="Mbb1-like"/>
</dbReference>
<dbReference type="SUPFAM" id="SSF48452">
    <property type="entry name" value="TPR-like"/>
    <property type="match status" value="1"/>
</dbReference>